<comment type="subcellular location">
    <subcellularLocation>
        <location evidence="1">Cell membrane</location>
        <topology evidence="1">Multi-pass membrane protein</topology>
    </subcellularLocation>
</comment>
<evidence type="ECO:0000256" key="2">
    <source>
        <dbReference type="ARBA" id="ARBA00022475"/>
    </source>
</evidence>
<dbReference type="Proteomes" id="UP000516052">
    <property type="component" value="Chromosome"/>
</dbReference>
<evidence type="ECO:0000256" key="6">
    <source>
        <dbReference type="SAM" id="Phobius"/>
    </source>
</evidence>
<organism evidence="7 8">
    <name type="scientific">Streptomyces roseirectus</name>
    <dbReference type="NCBI Taxonomy" id="2768066"/>
    <lineage>
        <taxon>Bacteria</taxon>
        <taxon>Bacillati</taxon>
        <taxon>Actinomycetota</taxon>
        <taxon>Actinomycetes</taxon>
        <taxon>Kitasatosporales</taxon>
        <taxon>Streptomycetaceae</taxon>
        <taxon>Streptomyces</taxon>
    </lineage>
</organism>
<proteinExistence type="predicted"/>
<name>A0A7H0I5Q2_9ACTN</name>
<dbReference type="RefSeq" id="WP_187745161.1">
    <property type="nucleotide sequence ID" value="NZ_CP060828.1"/>
</dbReference>
<dbReference type="EMBL" id="CP060828">
    <property type="protein sequence ID" value="QNP68118.1"/>
    <property type="molecule type" value="Genomic_DNA"/>
</dbReference>
<evidence type="ECO:0000256" key="1">
    <source>
        <dbReference type="ARBA" id="ARBA00004651"/>
    </source>
</evidence>
<dbReference type="GO" id="GO:0005886">
    <property type="term" value="C:plasma membrane"/>
    <property type="evidence" value="ECO:0007669"/>
    <property type="project" value="UniProtKB-SubCell"/>
</dbReference>
<dbReference type="PANTHER" id="PTHR30086:SF20">
    <property type="entry name" value="ARGININE EXPORTER PROTEIN ARGO-RELATED"/>
    <property type="match status" value="1"/>
</dbReference>
<gene>
    <name evidence="7" type="ORF">IAG44_00615</name>
</gene>
<keyword evidence="3 6" id="KW-0812">Transmembrane</keyword>
<feature type="transmembrane region" description="Helical" evidence="6">
    <location>
        <begin position="152"/>
        <end position="173"/>
    </location>
</feature>
<keyword evidence="5 6" id="KW-0472">Membrane</keyword>
<dbReference type="PIRSF" id="PIRSF006324">
    <property type="entry name" value="LeuE"/>
    <property type="match status" value="1"/>
</dbReference>
<evidence type="ECO:0000313" key="8">
    <source>
        <dbReference type="Proteomes" id="UP000516052"/>
    </source>
</evidence>
<accession>A0A7H0I5Q2</accession>
<keyword evidence="2" id="KW-1003">Cell membrane</keyword>
<evidence type="ECO:0000256" key="4">
    <source>
        <dbReference type="ARBA" id="ARBA00022989"/>
    </source>
</evidence>
<protein>
    <submittedName>
        <fullName evidence="7">LysE family translocator</fullName>
    </submittedName>
</protein>
<reference evidence="7 8" key="1">
    <citation type="submission" date="2020-08" db="EMBL/GenBank/DDBJ databases">
        <title>A novel species.</title>
        <authorList>
            <person name="Gao J."/>
        </authorList>
    </citation>
    <scope>NUCLEOTIDE SEQUENCE [LARGE SCALE GENOMIC DNA]</scope>
    <source>
        <strain evidence="7 8">CRXT-G-22</strain>
    </source>
</reference>
<dbReference type="Pfam" id="PF01810">
    <property type="entry name" value="LysE"/>
    <property type="match status" value="1"/>
</dbReference>
<dbReference type="GO" id="GO:0015171">
    <property type="term" value="F:amino acid transmembrane transporter activity"/>
    <property type="evidence" value="ECO:0007669"/>
    <property type="project" value="TreeGrafter"/>
</dbReference>
<feature type="transmembrane region" description="Helical" evidence="6">
    <location>
        <begin position="47"/>
        <end position="70"/>
    </location>
</feature>
<keyword evidence="4 6" id="KW-1133">Transmembrane helix</keyword>
<dbReference type="KEGG" id="sroi:IAG44_00615"/>
<dbReference type="PANTHER" id="PTHR30086">
    <property type="entry name" value="ARGININE EXPORTER PROTEIN ARGO"/>
    <property type="match status" value="1"/>
</dbReference>
<sequence length="209" mass="21688">MRPDILPAFAAFTATAALITVTPGPDSALVLRSALRSGRRTAFMTGLGVSLGLMVWGLASAVGVAALLAASPAGFRALQTAGALWLVWLGARALLTARAEDPADVGPPSASVRQSFVTGLSTNLLNPKALVFYVSLLPQFLPDGAPAFPLTLLYALTHAALNVAWFGLLSWWIPAARGLLRRGSSQAWVERVTGVVLVGFGVKLASAAI</sequence>
<evidence type="ECO:0000256" key="5">
    <source>
        <dbReference type="ARBA" id="ARBA00023136"/>
    </source>
</evidence>
<keyword evidence="8" id="KW-1185">Reference proteome</keyword>
<evidence type="ECO:0000313" key="7">
    <source>
        <dbReference type="EMBL" id="QNP68118.1"/>
    </source>
</evidence>
<evidence type="ECO:0000256" key="3">
    <source>
        <dbReference type="ARBA" id="ARBA00022692"/>
    </source>
</evidence>
<dbReference type="InterPro" id="IPR001123">
    <property type="entry name" value="LeuE-type"/>
</dbReference>
<dbReference type="AlphaFoldDB" id="A0A7H0I5Q2"/>